<evidence type="ECO:0000313" key="1">
    <source>
        <dbReference type="EMBL" id="CAE0274176.1"/>
    </source>
</evidence>
<proteinExistence type="predicted"/>
<dbReference type="EMBL" id="HBIC01005673">
    <property type="protein sequence ID" value="CAE0274176.1"/>
    <property type="molecule type" value="Transcribed_RNA"/>
</dbReference>
<accession>A0A7S3M074</accession>
<organism evidence="1">
    <name type="scientific">Spumella elongata</name>
    <dbReference type="NCBI Taxonomy" id="89044"/>
    <lineage>
        <taxon>Eukaryota</taxon>
        <taxon>Sar</taxon>
        <taxon>Stramenopiles</taxon>
        <taxon>Ochrophyta</taxon>
        <taxon>Chrysophyceae</taxon>
        <taxon>Chromulinales</taxon>
        <taxon>Chromulinaceae</taxon>
        <taxon>Spumella</taxon>
    </lineage>
</organism>
<gene>
    <name evidence="1" type="ORF">SELO1098_LOCUS3003</name>
</gene>
<sequence length="182" mass="20222">MDLDDLLDDVDMSALKSKAVEKAAPKNVPTKPGSEKVEEAKKELFSSEIRPWLAASANVPKETREKWTKMTKIDIEAELVSKFQRSAAYQEWDAAPHAKRGVAKSLQDLVRSSLSSSSFTETQIQKVLALVNPVIDTEHGKQLNVAFTKQIIKDLRVDLISDPNYDPAVFKNIAQALANEKS</sequence>
<protein>
    <submittedName>
        <fullName evidence="1">Uncharacterized protein</fullName>
    </submittedName>
</protein>
<reference evidence="1" key="1">
    <citation type="submission" date="2021-01" db="EMBL/GenBank/DDBJ databases">
        <authorList>
            <person name="Corre E."/>
            <person name="Pelletier E."/>
            <person name="Niang G."/>
            <person name="Scheremetjew M."/>
            <person name="Finn R."/>
            <person name="Kale V."/>
            <person name="Holt S."/>
            <person name="Cochrane G."/>
            <person name="Meng A."/>
            <person name="Brown T."/>
            <person name="Cohen L."/>
        </authorList>
    </citation>
    <scope>NUCLEOTIDE SEQUENCE</scope>
    <source>
        <strain evidence="1">CCAP 955/1</strain>
    </source>
</reference>
<dbReference type="AlphaFoldDB" id="A0A7S3M074"/>
<name>A0A7S3M074_9STRA</name>